<feature type="signal peptide" evidence="1">
    <location>
        <begin position="1"/>
        <end position="21"/>
    </location>
</feature>
<protein>
    <submittedName>
        <fullName evidence="2">Uncharacterized protein</fullName>
    </submittedName>
</protein>
<evidence type="ECO:0000313" key="2">
    <source>
        <dbReference type="EMBL" id="QBZ97844.1"/>
    </source>
</evidence>
<keyword evidence="1" id="KW-0732">Signal</keyword>
<dbReference type="AlphaFoldDB" id="A0A4V1CC09"/>
<evidence type="ECO:0000313" key="3">
    <source>
        <dbReference type="Proteomes" id="UP000296862"/>
    </source>
</evidence>
<gene>
    <name evidence="2" type="ORF">GS03_01342</name>
</gene>
<name>A0A4V1CC09_9FLAO</name>
<dbReference type="EMBL" id="CP038810">
    <property type="protein sequence ID" value="QBZ97844.1"/>
    <property type="molecule type" value="Genomic_DNA"/>
</dbReference>
<accession>A0A4V1CC09</accession>
<organism evidence="2 3">
    <name type="scientific">Flavobacterium sangjuense</name>
    <dbReference type="NCBI Taxonomy" id="2518177"/>
    <lineage>
        <taxon>Bacteria</taxon>
        <taxon>Pseudomonadati</taxon>
        <taxon>Bacteroidota</taxon>
        <taxon>Flavobacteriia</taxon>
        <taxon>Flavobacteriales</taxon>
        <taxon>Flavobacteriaceae</taxon>
        <taxon>Flavobacterium</taxon>
    </lineage>
</organism>
<proteinExistence type="predicted"/>
<keyword evidence="3" id="KW-1185">Reference proteome</keyword>
<dbReference type="RefSeq" id="WP_136151780.1">
    <property type="nucleotide sequence ID" value="NZ_CP038810.1"/>
</dbReference>
<feature type="chain" id="PRO_5020992728" evidence="1">
    <location>
        <begin position="22"/>
        <end position="63"/>
    </location>
</feature>
<sequence>MKKLVSMVAIVAFLFSMNVNAAPDPKAKKKEAKTEKACTTAEKKECSAAKKACCASKKAEEKK</sequence>
<dbReference type="KEGG" id="fsn:GS03_01342"/>
<reference evidence="2 3" key="1">
    <citation type="submission" date="2019-04" db="EMBL/GenBank/DDBJ databases">
        <title>Flavobacterium sp. GS03.</title>
        <authorList>
            <person name="Kim H."/>
        </authorList>
    </citation>
    <scope>NUCLEOTIDE SEQUENCE [LARGE SCALE GENOMIC DNA]</scope>
    <source>
        <strain evidence="2 3">GS03</strain>
    </source>
</reference>
<dbReference type="Proteomes" id="UP000296862">
    <property type="component" value="Chromosome"/>
</dbReference>
<evidence type="ECO:0000256" key="1">
    <source>
        <dbReference type="SAM" id="SignalP"/>
    </source>
</evidence>